<proteinExistence type="predicted"/>
<keyword evidence="3" id="KW-1185">Reference proteome</keyword>
<gene>
    <name evidence="2" type="ORF">SCHPADRAFT_939611</name>
</gene>
<dbReference type="OrthoDB" id="3054074at2759"/>
<sequence length="424" mass="48541">MVNNDCNDAGSRPRAQEIPDDSPTVDDIPGITRISSSFLDELWEDNSTNVYTSSWSSNYTMSNLPGPGRNLGNFYSWVGASLERRLTKRAEQAAVKKYGNVASVLKSDWGIYDKFMSDDVKEHEKACEIVLICAESDDANLQVDAFVKIERSFVLHPLKVRTAFQNVFERRKQIADVVTLSWKRPGGEYTVKWLFLYKLASRCLASHQGEFVKAATQFYVCKYSSLNFSHFEELLVSCADATDLLIAVQFVAWYWHRNDVNDYVQNRGFEGPAIVKFAIGLITHWEVHFSQPEATSLFLFSPPFYLTMSFIYGMMLSLKSSVTNVVNELFQDNGQLTVWVDVFKLHHFVRRYYSKLFGKEYPLVSKSWGELCLENLPKDEHTNLRHKMLHLEDVLGGVMRKRLPPQIDSAIDREEKAKSDSVSL</sequence>
<name>A0A0H2RXT1_9AGAM</name>
<feature type="region of interest" description="Disordered" evidence="1">
    <location>
        <begin position="1"/>
        <end position="26"/>
    </location>
</feature>
<accession>A0A0H2RXT1</accession>
<dbReference type="InParanoid" id="A0A0H2RXT1"/>
<organism evidence="2 3">
    <name type="scientific">Schizopora paradoxa</name>
    <dbReference type="NCBI Taxonomy" id="27342"/>
    <lineage>
        <taxon>Eukaryota</taxon>
        <taxon>Fungi</taxon>
        <taxon>Dikarya</taxon>
        <taxon>Basidiomycota</taxon>
        <taxon>Agaricomycotina</taxon>
        <taxon>Agaricomycetes</taxon>
        <taxon>Hymenochaetales</taxon>
        <taxon>Schizoporaceae</taxon>
        <taxon>Schizopora</taxon>
    </lineage>
</organism>
<evidence type="ECO:0000256" key="1">
    <source>
        <dbReference type="SAM" id="MobiDB-lite"/>
    </source>
</evidence>
<dbReference type="AlphaFoldDB" id="A0A0H2RXT1"/>
<evidence type="ECO:0000313" key="2">
    <source>
        <dbReference type="EMBL" id="KLO14308.1"/>
    </source>
</evidence>
<reference evidence="2 3" key="1">
    <citation type="submission" date="2015-04" db="EMBL/GenBank/DDBJ databases">
        <title>Complete genome sequence of Schizopora paradoxa KUC8140, a cosmopolitan wood degrader in East Asia.</title>
        <authorList>
            <consortium name="DOE Joint Genome Institute"/>
            <person name="Min B."/>
            <person name="Park H."/>
            <person name="Jang Y."/>
            <person name="Kim J.-J."/>
            <person name="Kim K.H."/>
            <person name="Pangilinan J."/>
            <person name="Lipzen A."/>
            <person name="Riley R."/>
            <person name="Grigoriev I.V."/>
            <person name="Spatafora J.W."/>
            <person name="Choi I.-G."/>
        </authorList>
    </citation>
    <scope>NUCLEOTIDE SEQUENCE [LARGE SCALE GENOMIC DNA]</scope>
    <source>
        <strain evidence="2 3">KUC8140</strain>
    </source>
</reference>
<protein>
    <submittedName>
        <fullName evidence="2">Uncharacterized protein</fullName>
    </submittedName>
</protein>
<evidence type="ECO:0000313" key="3">
    <source>
        <dbReference type="Proteomes" id="UP000053477"/>
    </source>
</evidence>
<dbReference type="Proteomes" id="UP000053477">
    <property type="component" value="Unassembled WGS sequence"/>
</dbReference>
<dbReference type="EMBL" id="KQ085945">
    <property type="protein sequence ID" value="KLO14308.1"/>
    <property type="molecule type" value="Genomic_DNA"/>
</dbReference>